<dbReference type="SUPFAM" id="SSF53383">
    <property type="entry name" value="PLP-dependent transferases"/>
    <property type="match status" value="1"/>
</dbReference>
<dbReference type="OrthoDB" id="9774495at2"/>
<protein>
    <submittedName>
        <fullName evidence="7">Low specificity L-threonine aldolase</fullName>
    </submittedName>
</protein>
<gene>
    <name evidence="7" type="ORF">EFW17_16105</name>
</gene>
<evidence type="ECO:0000256" key="4">
    <source>
        <dbReference type="ARBA" id="ARBA00023239"/>
    </source>
</evidence>
<feature type="modified residue" description="N6-(pyridoxal phosphate)lysine" evidence="5">
    <location>
        <position position="197"/>
    </location>
</feature>
<proteinExistence type="inferred from homology"/>
<evidence type="ECO:0000256" key="2">
    <source>
        <dbReference type="ARBA" id="ARBA00006966"/>
    </source>
</evidence>
<keyword evidence="3" id="KW-0663">Pyridoxal phosphate</keyword>
<evidence type="ECO:0000256" key="5">
    <source>
        <dbReference type="PIRSR" id="PIRSR017617-1"/>
    </source>
</evidence>
<dbReference type="Pfam" id="PF01212">
    <property type="entry name" value="Beta_elim_lyase"/>
    <property type="match status" value="1"/>
</dbReference>
<dbReference type="GO" id="GO:0006567">
    <property type="term" value="P:L-threonine catabolic process"/>
    <property type="evidence" value="ECO:0007669"/>
    <property type="project" value="TreeGrafter"/>
</dbReference>
<dbReference type="EMBL" id="RJMB01000016">
    <property type="protein sequence ID" value="RNL83518.1"/>
    <property type="molecule type" value="Genomic_DNA"/>
</dbReference>
<reference evidence="7 8" key="1">
    <citation type="submission" date="2018-11" db="EMBL/GenBank/DDBJ databases">
        <title>The genome draft of YIM 96095.</title>
        <authorList>
            <person name="Tang S.-K."/>
            <person name="Chunyu W.-X."/>
            <person name="Feng Y.-Z."/>
        </authorList>
    </citation>
    <scope>NUCLEOTIDE SEQUENCE [LARGE SCALE GENOMIC DNA]</scope>
    <source>
        <strain evidence="7 8">YIM 96095</strain>
    </source>
</reference>
<dbReference type="Gene3D" id="3.40.640.10">
    <property type="entry name" value="Type I PLP-dependent aspartate aminotransferase-like (Major domain)"/>
    <property type="match status" value="1"/>
</dbReference>
<evidence type="ECO:0000259" key="6">
    <source>
        <dbReference type="Pfam" id="PF01212"/>
    </source>
</evidence>
<name>A0A3N0E6Q1_9ACTN</name>
<evidence type="ECO:0000256" key="1">
    <source>
        <dbReference type="ARBA" id="ARBA00001933"/>
    </source>
</evidence>
<dbReference type="PIRSF" id="PIRSF017617">
    <property type="entry name" value="Thr_aldolase"/>
    <property type="match status" value="1"/>
</dbReference>
<comment type="caution">
    <text evidence="7">The sequence shown here is derived from an EMBL/GenBank/DDBJ whole genome shotgun (WGS) entry which is preliminary data.</text>
</comment>
<dbReference type="InterPro" id="IPR023603">
    <property type="entry name" value="Low_specificity_L-TA-like"/>
</dbReference>
<organism evidence="7 8">
    <name type="scientific">Halostreptopolyspora alba</name>
    <dbReference type="NCBI Taxonomy" id="2487137"/>
    <lineage>
        <taxon>Bacteria</taxon>
        <taxon>Bacillati</taxon>
        <taxon>Actinomycetota</taxon>
        <taxon>Actinomycetes</taxon>
        <taxon>Streptosporangiales</taxon>
        <taxon>Nocardiopsidaceae</taxon>
        <taxon>Halostreptopolyspora</taxon>
    </lineage>
</organism>
<comment type="similarity">
    <text evidence="2">Belongs to the threonine aldolase family.</text>
</comment>
<dbReference type="InterPro" id="IPR015422">
    <property type="entry name" value="PyrdxlP-dep_Trfase_small"/>
</dbReference>
<dbReference type="GO" id="GO:0008732">
    <property type="term" value="F:L-allo-threonine aldolase activity"/>
    <property type="evidence" value="ECO:0007669"/>
    <property type="project" value="TreeGrafter"/>
</dbReference>
<dbReference type="GO" id="GO:0006545">
    <property type="term" value="P:glycine biosynthetic process"/>
    <property type="evidence" value="ECO:0007669"/>
    <property type="project" value="TreeGrafter"/>
</dbReference>
<accession>A0A3N0E6Q1</accession>
<dbReference type="GO" id="GO:0005829">
    <property type="term" value="C:cytosol"/>
    <property type="evidence" value="ECO:0007669"/>
    <property type="project" value="TreeGrafter"/>
</dbReference>
<comment type="cofactor">
    <cofactor evidence="1">
        <name>pyridoxal 5'-phosphate</name>
        <dbReference type="ChEBI" id="CHEBI:597326"/>
    </cofactor>
</comment>
<dbReference type="AlphaFoldDB" id="A0A3N0E6Q1"/>
<evidence type="ECO:0000256" key="3">
    <source>
        <dbReference type="ARBA" id="ARBA00022898"/>
    </source>
</evidence>
<evidence type="ECO:0000313" key="8">
    <source>
        <dbReference type="Proteomes" id="UP000269198"/>
    </source>
</evidence>
<sequence length="336" mass="36262">MIDLRSDTVTRPTRQMRRAMAEAEVGDDVFEEDPTVRRLEEETAALLGKEAALYVPSGHMANQVAVNVAVGSGEEVWAHERAHVLSNEQGATTFLSRALPRVFDTSEGYPPQELLERWAEGVDDVHRARPALVCLENTFSGLVVPPSEQRRVADFAHAHGMRLHLDGARLWSAAIALGVSPAEVAAGADTVSVCYSKGLGAPVGSAVAADSVTIRRARRVRKLLGGGMRQAGIVAAGALYALREHRDRLAEDHRRADRLATEVSAIPGLEASARTTMVLVRTPDGRAADYAEAFAAHGVRCIPFGRETIRMVVHLEITESDIDDAITRIGEAAARL</sequence>
<dbReference type="PANTHER" id="PTHR48097">
    <property type="entry name" value="L-THREONINE ALDOLASE-RELATED"/>
    <property type="match status" value="1"/>
</dbReference>
<dbReference type="PANTHER" id="PTHR48097:SF9">
    <property type="entry name" value="L-THREONINE ALDOLASE"/>
    <property type="match status" value="1"/>
</dbReference>
<dbReference type="Gene3D" id="3.90.1150.10">
    <property type="entry name" value="Aspartate Aminotransferase, domain 1"/>
    <property type="match status" value="1"/>
</dbReference>
<dbReference type="Proteomes" id="UP000269198">
    <property type="component" value="Unassembled WGS sequence"/>
</dbReference>
<dbReference type="InterPro" id="IPR015424">
    <property type="entry name" value="PyrdxlP-dep_Trfase"/>
</dbReference>
<dbReference type="NCBIfam" id="NF041359">
    <property type="entry name" value="GntG_guanitoxin"/>
    <property type="match status" value="1"/>
</dbReference>
<dbReference type="FunFam" id="3.40.640.10:FF:000030">
    <property type="entry name" value="Low-specificity L-threonine aldolase"/>
    <property type="match status" value="1"/>
</dbReference>
<dbReference type="InterPro" id="IPR001597">
    <property type="entry name" value="ArAA_b-elim_lyase/Thr_aldolase"/>
</dbReference>
<evidence type="ECO:0000313" key="7">
    <source>
        <dbReference type="EMBL" id="RNL83518.1"/>
    </source>
</evidence>
<keyword evidence="4" id="KW-0456">Lyase</keyword>
<dbReference type="RefSeq" id="WP_123202225.1">
    <property type="nucleotide sequence ID" value="NZ_RJMB01000016.1"/>
</dbReference>
<dbReference type="InterPro" id="IPR015421">
    <property type="entry name" value="PyrdxlP-dep_Trfase_major"/>
</dbReference>
<keyword evidence="8" id="KW-1185">Reference proteome</keyword>
<feature type="domain" description="Aromatic amino acid beta-eliminating lyase/threonine aldolase" evidence="6">
    <location>
        <begin position="3"/>
        <end position="279"/>
    </location>
</feature>